<protein>
    <recommendedName>
        <fullName evidence="3">DUF432 domain-containing protein</fullName>
    </recommendedName>
</protein>
<name>A0A858RPM9_9BACT</name>
<evidence type="ECO:0008006" key="3">
    <source>
        <dbReference type="Google" id="ProtNLM"/>
    </source>
</evidence>
<organism evidence="1 2">
    <name type="scientific">Luteolibacter luteus</name>
    <dbReference type="NCBI Taxonomy" id="2728835"/>
    <lineage>
        <taxon>Bacteria</taxon>
        <taxon>Pseudomonadati</taxon>
        <taxon>Verrucomicrobiota</taxon>
        <taxon>Verrucomicrobiia</taxon>
        <taxon>Verrucomicrobiales</taxon>
        <taxon>Verrucomicrobiaceae</taxon>
        <taxon>Luteolibacter</taxon>
    </lineage>
</organism>
<keyword evidence="2" id="KW-1185">Reference proteome</keyword>
<dbReference type="KEGG" id="luo:HHL09_22035"/>
<dbReference type="RefSeq" id="WP_169456814.1">
    <property type="nucleotide sequence ID" value="NZ_CP051774.1"/>
</dbReference>
<dbReference type="EMBL" id="CP051774">
    <property type="protein sequence ID" value="QJE98348.1"/>
    <property type="molecule type" value="Genomic_DNA"/>
</dbReference>
<accession>A0A858RPM9</accession>
<proteinExistence type="predicted"/>
<evidence type="ECO:0000313" key="2">
    <source>
        <dbReference type="Proteomes" id="UP000501812"/>
    </source>
</evidence>
<dbReference type="AlphaFoldDB" id="A0A858RPM9"/>
<reference evidence="1 2" key="1">
    <citation type="submission" date="2020-04" db="EMBL/GenBank/DDBJ databases">
        <title>Luteolibacter sp. G-1-1-1 isolated from soil.</title>
        <authorList>
            <person name="Dahal R.H."/>
        </authorList>
    </citation>
    <scope>NUCLEOTIDE SEQUENCE [LARGE SCALE GENOMIC DNA]</scope>
    <source>
        <strain evidence="1 2">G-1-1-1</strain>
    </source>
</reference>
<sequence>MAASERWHERTLQDGEWLRADFGGLTLVVLSVLEEWRVAALYGEQRRLLDDAKMPPDDLPWERWDRGPGDVKLRFRPVFPDRPVIVRPRASLHLSPRAKANFYVGIPAFIELNAHSESQYERLSSWPSDPPSNTWHGTPISGTLCYSVKTRARRQFIPEDWQELSIISTIEIANTGSHTLPFERLFYETGHLAIFEHLGRLWSNHARIKTGEKDDSLSGIVFGKKPFGDASNAVELTPPRLGRVRRSMLKQAFSTFLGVQQPND</sequence>
<evidence type="ECO:0000313" key="1">
    <source>
        <dbReference type="EMBL" id="QJE98348.1"/>
    </source>
</evidence>
<dbReference type="Proteomes" id="UP000501812">
    <property type="component" value="Chromosome"/>
</dbReference>
<gene>
    <name evidence="1" type="ORF">HHL09_22035</name>
</gene>